<evidence type="ECO:0000256" key="3">
    <source>
        <dbReference type="ARBA" id="ARBA00022692"/>
    </source>
</evidence>
<feature type="transmembrane region" description="Helical" evidence="6">
    <location>
        <begin position="77"/>
        <end position="98"/>
    </location>
</feature>
<proteinExistence type="inferred from homology"/>
<feature type="transmembrane region" description="Helical" evidence="6">
    <location>
        <begin position="256"/>
        <end position="275"/>
    </location>
</feature>
<comment type="subcellular location">
    <subcellularLocation>
        <location evidence="1">Membrane</location>
        <topology evidence="1">Multi-pass membrane protein</topology>
    </subcellularLocation>
</comment>
<feature type="transmembrane region" description="Helical" evidence="6">
    <location>
        <begin position="190"/>
        <end position="211"/>
    </location>
</feature>
<accession>A0AB73T400</accession>
<sequence length="307" mass="32589">MDSESVCLQTDEAGARKKGYIYLILTFTLWGSLYVVSKFVLGRLPAFTISFVRFLLAFLALTLIAGKSETRIEKKDYKYIVLIGCMGYFIAVGAQLLGTKYAGSAMASLLNSLNPVTMTIFAAVILHEKLTLKKAAGVLLALGGVYVIMGTGGDGGSLAGILLSLFSVLLWSAVSVITRRVTQKYDPLQITKYGAGAAALCYLPVCTWEIAAGGGLQNISADIPCVLSLLYMGIVCTGVAYLLWNKSLAVLEAGTCSAFYPIQPLVATLLGILFLGERVELSFAAGAVLIVAGVLISLRPGRSCARK</sequence>
<gene>
    <name evidence="8" type="ORF">C7383_106306</name>
</gene>
<feature type="transmembrane region" description="Helical" evidence="6">
    <location>
        <begin position="20"/>
        <end position="40"/>
    </location>
</feature>
<feature type="transmembrane region" description="Helical" evidence="6">
    <location>
        <begin position="104"/>
        <end position="126"/>
    </location>
</feature>
<comment type="similarity">
    <text evidence="2">Belongs to the EamA transporter family.</text>
</comment>
<comment type="caution">
    <text evidence="8">The sequence shown here is derived from an EMBL/GenBank/DDBJ whole genome shotgun (WGS) entry which is preliminary data.</text>
</comment>
<feature type="domain" description="EamA" evidence="7">
    <location>
        <begin position="159"/>
        <end position="298"/>
    </location>
</feature>
<reference evidence="8 9" key="1">
    <citation type="submission" date="2018-05" db="EMBL/GenBank/DDBJ databases">
        <authorList>
            <person name="Goeker M."/>
            <person name="Huntemann M."/>
            <person name="Clum A."/>
            <person name="Pillay M."/>
            <person name="Palaniappan K."/>
            <person name="Varghese N."/>
            <person name="Mikhailova N."/>
            <person name="Stamatis D."/>
            <person name="Reddy T."/>
            <person name="Daum C."/>
            <person name="Shapiro N."/>
            <person name="Ivanova N."/>
            <person name="Kyrpides N."/>
            <person name="Woyke T."/>
        </authorList>
    </citation>
    <scope>NUCLEOTIDE SEQUENCE [LARGE SCALE GENOMIC DNA]</scope>
    <source>
        <strain evidence="8 9">DSM 26524</strain>
    </source>
</reference>
<dbReference type="InterPro" id="IPR000620">
    <property type="entry name" value="EamA_dom"/>
</dbReference>
<dbReference type="SUPFAM" id="SSF103481">
    <property type="entry name" value="Multidrug resistance efflux transporter EmrE"/>
    <property type="match status" value="2"/>
</dbReference>
<evidence type="ECO:0000313" key="9">
    <source>
        <dbReference type="Proteomes" id="UP000245412"/>
    </source>
</evidence>
<evidence type="ECO:0000256" key="6">
    <source>
        <dbReference type="SAM" id="Phobius"/>
    </source>
</evidence>
<organism evidence="8 9">
    <name type="scientific">Murimonas intestini</name>
    <dbReference type="NCBI Taxonomy" id="1337051"/>
    <lineage>
        <taxon>Bacteria</taxon>
        <taxon>Bacillati</taxon>
        <taxon>Bacillota</taxon>
        <taxon>Clostridia</taxon>
        <taxon>Lachnospirales</taxon>
        <taxon>Lachnospiraceae</taxon>
        <taxon>Murimonas</taxon>
    </lineage>
</organism>
<dbReference type="EMBL" id="QGGY01000006">
    <property type="protein sequence ID" value="PWJ75736.1"/>
    <property type="molecule type" value="Genomic_DNA"/>
</dbReference>
<feature type="transmembrane region" description="Helical" evidence="6">
    <location>
        <begin position="223"/>
        <end position="244"/>
    </location>
</feature>
<dbReference type="PANTHER" id="PTHR32322:SF2">
    <property type="entry name" value="EAMA DOMAIN-CONTAINING PROTEIN"/>
    <property type="match status" value="1"/>
</dbReference>
<dbReference type="RefSeq" id="WP_109626649.1">
    <property type="nucleotide sequence ID" value="NZ_JANKBI010000004.1"/>
</dbReference>
<evidence type="ECO:0000313" key="8">
    <source>
        <dbReference type="EMBL" id="PWJ75736.1"/>
    </source>
</evidence>
<feature type="domain" description="EamA" evidence="7">
    <location>
        <begin position="18"/>
        <end position="149"/>
    </location>
</feature>
<evidence type="ECO:0000259" key="7">
    <source>
        <dbReference type="Pfam" id="PF00892"/>
    </source>
</evidence>
<keyword evidence="3 6" id="KW-0812">Transmembrane</keyword>
<dbReference type="Gene3D" id="1.10.3730.20">
    <property type="match status" value="1"/>
</dbReference>
<evidence type="ECO:0000256" key="4">
    <source>
        <dbReference type="ARBA" id="ARBA00022989"/>
    </source>
</evidence>
<dbReference type="InterPro" id="IPR050638">
    <property type="entry name" value="AA-Vitamin_Transporters"/>
</dbReference>
<name>A0AB73T400_9FIRM</name>
<dbReference type="PANTHER" id="PTHR32322">
    <property type="entry name" value="INNER MEMBRANE TRANSPORTER"/>
    <property type="match status" value="1"/>
</dbReference>
<keyword evidence="9" id="KW-1185">Reference proteome</keyword>
<dbReference type="Proteomes" id="UP000245412">
    <property type="component" value="Unassembled WGS sequence"/>
</dbReference>
<dbReference type="InterPro" id="IPR037185">
    <property type="entry name" value="EmrE-like"/>
</dbReference>
<feature type="transmembrane region" description="Helical" evidence="6">
    <location>
        <begin position="158"/>
        <end position="178"/>
    </location>
</feature>
<feature type="transmembrane region" description="Helical" evidence="6">
    <location>
        <begin position="135"/>
        <end position="152"/>
    </location>
</feature>
<protein>
    <submittedName>
        <fullName evidence="8">Drug/metabolite transporter (DMT)-like permease</fullName>
    </submittedName>
</protein>
<dbReference type="Pfam" id="PF00892">
    <property type="entry name" value="EamA"/>
    <property type="match status" value="2"/>
</dbReference>
<evidence type="ECO:0000256" key="1">
    <source>
        <dbReference type="ARBA" id="ARBA00004141"/>
    </source>
</evidence>
<feature type="transmembrane region" description="Helical" evidence="6">
    <location>
        <begin position="281"/>
        <end position="298"/>
    </location>
</feature>
<evidence type="ECO:0000256" key="5">
    <source>
        <dbReference type="ARBA" id="ARBA00023136"/>
    </source>
</evidence>
<keyword evidence="5 6" id="KW-0472">Membrane</keyword>
<evidence type="ECO:0000256" key="2">
    <source>
        <dbReference type="ARBA" id="ARBA00007362"/>
    </source>
</evidence>
<dbReference type="AlphaFoldDB" id="A0AB73T400"/>
<keyword evidence="4 6" id="KW-1133">Transmembrane helix</keyword>
<feature type="transmembrane region" description="Helical" evidence="6">
    <location>
        <begin position="46"/>
        <end position="65"/>
    </location>
</feature>
<dbReference type="GO" id="GO:0016020">
    <property type="term" value="C:membrane"/>
    <property type="evidence" value="ECO:0007669"/>
    <property type="project" value="UniProtKB-SubCell"/>
</dbReference>